<evidence type="ECO:0000313" key="2">
    <source>
        <dbReference type="EMBL" id="PVU74397.1"/>
    </source>
</evidence>
<dbReference type="Gene3D" id="3.30.460.10">
    <property type="entry name" value="Beta Polymerase, domain 2"/>
    <property type="match status" value="1"/>
</dbReference>
<dbReference type="SUPFAM" id="SSF81301">
    <property type="entry name" value="Nucleotidyltransferase"/>
    <property type="match status" value="1"/>
</dbReference>
<evidence type="ECO:0000259" key="1">
    <source>
        <dbReference type="Pfam" id="PF01909"/>
    </source>
</evidence>
<dbReference type="InterPro" id="IPR043519">
    <property type="entry name" value="NT_sf"/>
</dbReference>
<accession>A0A2T9X2T1</accession>
<dbReference type="AlphaFoldDB" id="A0A2T9X2T1"/>
<dbReference type="PANTHER" id="PTHR43449:SF3">
    <property type="entry name" value="POLYMERASE NUCLEOTIDYL TRANSFERASE DOMAIN-CONTAINING PROTEIN"/>
    <property type="match status" value="1"/>
</dbReference>
<reference evidence="2 3" key="1">
    <citation type="journal article" date="2015" name="Appl. Environ. Microbiol.">
        <title>Nanoarchaeota, Their Sulfolobales Host, and Nanoarchaeota Virus Distribution across Yellowstone National Park Hot Springs.</title>
        <authorList>
            <person name="Munson-McGee J.H."/>
            <person name="Field E.K."/>
            <person name="Bateson M."/>
            <person name="Rooney C."/>
            <person name="Stepanauskas R."/>
            <person name="Young M.J."/>
        </authorList>
    </citation>
    <scope>NUCLEOTIDE SEQUENCE [LARGE SCALE GENOMIC DNA]</scope>
    <source>
        <strain evidence="2">SCGC AC-742_N10</strain>
    </source>
</reference>
<comment type="caution">
    <text evidence="2">The sequence shown here is derived from an EMBL/GenBank/DDBJ whole genome shotgun (WGS) entry which is preliminary data.</text>
</comment>
<dbReference type="GO" id="GO:0016779">
    <property type="term" value="F:nucleotidyltransferase activity"/>
    <property type="evidence" value="ECO:0007669"/>
    <property type="project" value="InterPro"/>
</dbReference>
<dbReference type="Pfam" id="PF01909">
    <property type="entry name" value="NTP_transf_2"/>
    <property type="match status" value="1"/>
</dbReference>
<dbReference type="CDD" id="cd05403">
    <property type="entry name" value="NT_KNTase_like"/>
    <property type="match status" value="1"/>
</dbReference>
<dbReference type="EMBL" id="QEFD01000218">
    <property type="protein sequence ID" value="PVU74397.1"/>
    <property type="molecule type" value="Genomic_DNA"/>
</dbReference>
<sequence>MLNLSLENMELFRIATRKLIRDDVLAIIFFGSRVIGKYRKDSDVDVLIIIKKGGNRDFSKERLSFLKETGIRLDTTVFDEEQFEENLTLGTLMMGVSIAYCVTYDKIHAYEKINAFAEEVRKYNAVLELPYGKFIVGKTIRKCFGDLSA</sequence>
<dbReference type="InterPro" id="IPR002934">
    <property type="entry name" value="Polymerase_NTP_transf_dom"/>
</dbReference>
<protein>
    <submittedName>
        <fullName evidence="2">Nucleotidyltransferase domain-containing protein</fullName>
    </submittedName>
</protein>
<feature type="domain" description="Polymerase nucleotidyl transferase" evidence="1">
    <location>
        <begin position="24"/>
        <end position="69"/>
    </location>
</feature>
<dbReference type="Proteomes" id="UP000245638">
    <property type="component" value="Unassembled WGS sequence"/>
</dbReference>
<organism evidence="2 3">
    <name type="scientific">Acidianus hospitalis</name>
    <dbReference type="NCBI Taxonomy" id="563177"/>
    <lineage>
        <taxon>Archaea</taxon>
        <taxon>Thermoproteota</taxon>
        <taxon>Thermoprotei</taxon>
        <taxon>Sulfolobales</taxon>
        <taxon>Sulfolobaceae</taxon>
        <taxon>Acidianus</taxon>
    </lineage>
</organism>
<name>A0A2T9X2T1_9CREN</name>
<keyword evidence="2" id="KW-0808">Transferase</keyword>
<gene>
    <name evidence="2" type="ORF">DDW13_07600</name>
</gene>
<dbReference type="PANTHER" id="PTHR43449">
    <property type="entry name" value="NUCLEOTIDYLTRANSFERASE"/>
    <property type="match status" value="1"/>
</dbReference>
<evidence type="ECO:0000313" key="3">
    <source>
        <dbReference type="Proteomes" id="UP000245638"/>
    </source>
</evidence>
<dbReference type="OMA" id="IAYCVTY"/>
<proteinExistence type="predicted"/>